<dbReference type="Pfam" id="PF10009">
    <property type="entry name" value="DUF2252"/>
    <property type="match status" value="1"/>
</dbReference>
<dbReference type="PANTHER" id="PTHR39441">
    <property type="entry name" value="DUF2252 DOMAIN-CONTAINING PROTEIN"/>
    <property type="match status" value="1"/>
</dbReference>
<dbReference type="EMBL" id="QKXH01000002">
    <property type="protein sequence ID" value="PZX94749.1"/>
    <property type="molecule type" value="Genomic_DNA"/>
</dbReference>
<sequence>MDNQTISYFKSKAKTIEERFAEGKALRDKFPRKKQGEYKPDPNRADPITILEEQGKTRLTELVPIRYARMLTSPFAFLRGSAAIMAADLAAGPKPTGINVQLCGDMHLANFGVFASAERNMIFGINDFDETLPGPWEWDIKRLVASIVAAGVFLGANKDLCKESVFAGVASYKKHLRDYSYMGHMELAYSTMTEKELLKKLPPVVQKGLKKITDKARERTNFQVLSKLTDIIDNKYRLRDDAPFIVHETHTKSGRPIDEALGLFLESYMLSLSDNRKELLKHYRIIDVARKVVGVGSVGTRCWVVFLLGNNSQDPLFLQIKEAQSSVFENFIPKSTYQNHGQRVVAGQRLLQAAPDIFLGWGEQDGIHFYVRQLRDMKGGVEFDPDKVNIENMPEYSKLCAWALALAHAKSGDAAMISGYIGKGDEYDEAMVEFAFAYADQTEKDYQAMQAAAASGRIKVANAES</sequence>
<dbReference type="OrthoDB" id="1491115at2"/>
<keyword evidence="2" id="KW-1185">Reference proteome</keyword>
<dbReference type="PANTHER" id="PTHR39441:SF1">
    <property type="entry name" value="DUF2252 DOMAIN-CONTAINING PROTEIN"/>
    <property type="match status" value="1"/>
</dbReference>
<dbReference type="AlphaFoldDB" id="A0A2W7UB94"/>
<proteinExistence type="predicted"/>
<comment type="caution">
    <text evidence="1">The sequence shown here is derived from an EMBL/GenBank/DDBJ whole genome shotgun (WGS) entry which is preliminary data.</text>
</comment>
<dbReference type="InterPro" id="IPR018721">
    <property type="entry name" value="DUF2252"/>
</dbReference>
<reference evidence="1 2" key="1">
    <citation type="submission" date="2018-06" db="EMBL/GenBank/DDBJ databases">
        <title>Flavobacterium sp IMCC34762, genome.</title>
        <authorList>
            <person name="Joung Y."/>
            <person name="Cho J."/>
            <person name="Song J."/>
        </authorList>
    </citation>
    <scope>NUCLEOTIDE SEQUENCE [LARGE SCALE GENOMIC DNA]</scope>
    <source>
        <strain evidence="1 2">IMCC34762</strain>
    </source>
</reference>
<organism evidence="1 2">
    <name type="scientific">Flavobacterium aquariorum</name>
    <dbReference type="NCBI Taxonomy" id="2217670"/>
    <lineage>
        <taxon>Bacteria</taxon>
        <taxon>Pseudomonadati</taxon>
        <taxon>Bacteroidota</taxon>
        <taxon>Flavobacteriia</taxon>
        <taxon>Flavobacteriales</taxon>
        <taxon>Flavobacteriaceae</taxon>
        <taxon>Flavobacterium</taxon>
    </lineage>
</organism>
<protein>
    <submittedName>
        <fullName evidence="1">DUF2252 domain-containing protein</fullName>
    </submittedName>
</protein>
<accession>A0A2W7UB94</accession>
<dbReference type="RefSeq" id="WP_111408845.1">
    <property type="nucleotide sequence ID" value="NZ_QKXH01000002.1"/>
</dbReference>
<dbReference type="Proteomes" id="UP000249177">
    <property type="component" value="Unassembled WGS sequence"/>
</dbReference>
<name>A0A2W7UB94_9FLAO</name>
<evidence type="ECO:0000313" key="2">
    <source>
        <dbReference type="Proteomes" id="UP000249177"/>
    </source>
</evidence>
<gene>
    <name evidence="1" type="ORF">DOS84_04135</name>
</gene>
<evidence type="ECO:0000313" key="1">
    <source>
        <dbReference type="EMBL" id="PZX94749.1"/>
    </source>
</evidence>